<reference evidence="14" key="1">
    <citation type="journal article" date="2018" name="Sci. Rep.">
        <title>Lignite coal burning seam in the remote Altai Mountains harbors a hydrogen-driven thermophilic microbial community.</title>
        <authorList>
            <person name="Kadnikov V.V."/>
            <person name="Mardanov A.V."/>
            <person name="Ivasenko D.A."/>
            <person name="Antsiferov D.V."/>
            <person name="Beletsky A.V."/>
            <person name="Karnachuk O.V."/>
            <person name="Ravin N.V."/>
        </authorList>
    </citation>
    <scope>NUCLEOTIDE SEQUENCE [LARGE SCALE GENOMIC DNA]</scope>
</reference>
<feature type="transmembrane region" description="Helical" evidence="9">
    <location>
        <begin position="647"/>
        <end position="668"/>
    </location>
</feature>
<dbReference type="InterPro" id="IPR022646">
    <property type="entry name" value="SecD/SecF_CS"/>
</dbReference>
<feature type="transmembrane region" description="Helical" evidence="9">
    <location>
        <begin position="546"/>
        <end position="563"/>
    </location>
</feature>
<evidence type="ECO:0000313" key="14">
    <source>
        <dbReference type="Proteomes" id="UP000244338"/>
    </source>
</evidence>
<comment type="subunit">
    <text evidence="9">Forms a complex with SecF. Part of the essential Sec protein translocation apparatus which comprises SecA, SecYEG and auxiliary proteins SecDF. Other proteins may also be involved.</text>
</comment>
<dbReference type="SUPFAM" id="SSF82866">
    <property type="entry name" value="Multidrug efflux transporter AcrB transmembrane domain"/>
    <property type="match status" value="2"/>
</dbReference>
<sequence length="719" mass="78489">MRIWNRLSTFIIVVALLFAVMAATIGPILQGMTLGLDLQGGFEILYKIEPLQGEPVTPDLLNQTQAVLQNRINFLGVSEPVILTEPPDRLRIQLPGVTSAEEARSMLSTQARLTFQNAQGDVLLTGADLKEGSAQVGFSDRTNAPVVTLTFKDPQKFAEITKEYLGQPLGIYLDDNLIQAPIIQAVITNGKAEISGQKDVKEAKQLAALLNAGALPVNLKELSFTSVSATLGQLALKQGIEAGILALIFIVVFMLVVYRLPGFVAVITLAVYAYLVFFFLWGLQATLTLPGIAALILGLGMAVDANIITDERIKDEIRSGKSIASALRTGGRKSFLTIIDSHVTTFIAGFVLFVFGTSAIRGFAVILMLSTVLNLLTNVGLARILLSMLVGSGRFNRTSFFGVKAQDARDGSFEPFYYRFDFVKRRRVFFLVSVALLVLGVGSYLIHGLNLGVDFTSGTRVEALVGHSFTDQEVRETLAKAHIEPSVIERTGSGETTSVVLRYKGTLTQEDEKAIAEALKTHFQKEMNLTVSTISPEVGKELVKKAVYSLLIASLGIVIYMSLRFEYRMAITAIISILNVVITVIGLIAFLNVEVDITFITALLTIVGYSINDTVIIFDRIRENLKTTRLKRIQDVEALVNKSIRQVFVRSVNTVATVLFAALALLVFGGQGLFLFALTLTIGLFLGAYSSIFTAAQLWVEWKEGEIRSGRLKTEQPTA</sequence>
<dbReference type="GO" id="GO:0006605">
    <property type="term" value="P:protein targeting"/>
    <property type="evidence" value="ECO:0007669"/>
    <property type="project" value="UniProtKB-UniRule"/>
</dbReference>
<comment type="caution">
    <text evidence="9">Lacks conserved residue(s) required for the propagation of feature annotation.</text>
</comment>
<evidence type="ECO:0000256" key="5">
    <source>
        <dbReference type="ARBA" id="ARBA00022927"/>
    </source>
</evidence>
<keyword evidence="4 9" id="KW-0812">Transmembrane</keyword>
<comment type="caution">
    <text evidence="13">The sequence shown here is derived from an EMBL/GenBank/DDBJ whole genome shotgun (WGS) entry which is preliminary data.</text>
</comment>
<dbReference type="InterPro" id="IPR022645">
    <property type="entry name" value="SecD/SecF_bac"/>
</dbReference>
<feature type="domain" description="Protein export membrane protein SecD/SecF C-terminal" evidence="11">
    <location>
        <begin position="517"/>
        <end position="704"/>
    </location>
</feature>
<feature type="transmembrane region" description="Helical" evidence="9">
    <location>
        <begin position="263"/>
        <end position="283"/>
    </location>
</feature>
<dbReference type="EMBL" id="PEBX01000002">
    <property type="protein sequence ID" value="PTQ57855.1"/>
    <property type="molecule type" value="Genomic_DNA"/>
</dbReference>
<comment type="subcellular location">
    <subcellularLocation>
        <location evidence="1 9">Cell membrane</location>
        <topology evidence="1 9">Multi-pass membrane protein</topology>
    </subcellularLocation>
</comment>
<name>A0A2R6Y5D0_9BACL</name>
<evidence type="ECO:0000256" key="7">
    <source>
        <dbReference type="ARBA" id="ARBA00023010"/>
    </source>
</evidence>
<accession>A0A2R6Y5D0</accession>
<gene>
    <name evidence="10" type="primary">secF</name>
    <name evidence="9" type="synonym">secD</name>
    <name evidence="13" type="ORF">BSOLF_0717</name>
</gene>
<protein>
    <recommendedName>
        <fullName evidence="9 10">Multifunctional fusion protein</fullName>
    </recommendedName>
    <domain>
        <recommendedName>
            <fullName evidence="9">Protein translocase subunit SecD</fullName>
        </recommendedName>
    </domain>
    <domain>
        <recommendedName>
            <fullName evidence="10">Protein-export membrane protein SecF</fullName>
        </recommendedName>
    </domain>
</protein>
<keyword evidence="6 9" id="KW-1133">Transmembrane helix</keyword>
<dbReference type="AlphaFoldDB" id="A0A2R6Y5D0"/>
<dbReference type="Pfam" id="PF02355">
    <property type="entry name" value="SecD_SecF_C"/>
    <property type="match status" value="2"/>
</dbReference>
<feature type="transmembrane region" description="Helical" evidence="9">
    <location>
        <begin position="335"/>
        <end position="356"/>
    </location>
</feature>
<dbReference type="Gene3D" id="1.20.1640.10">
    <property type="entry name" value="Multidrug efflux transporter AcrB transmembrane domain"/>
    <property type="match status" value="2"/>
</dbReference>
<evidence type="ECO:0000256" key="4">
    <source>
        <dbReference type="ARBA" id="ARBA00022692"/>
    </source>
</evidence>
<dbReference type="GO" id="GO:0065002">
    <property type="term" value="P:intracellular protein transmembrane transport"/>
    <property type="evidence" value="ECO:0007669"/>
    <property type="project" value="UniProtKB-UniRule"/>
</dbReference>
<feature type="transmembrane region" description="Helical" evidence="9">
    <location>
        <begin position="674"/>
        <end position="700"/>
    </location>
</feature>
<evidence type="ECO:0000256" key="2">
    <source>
        <dbReference type="ARBA" id="ARBA00022448"/>
    </source>
</evidence>
<dbReference type="Pfam" id="PF22599">
    <property type="entry name" value="SecDF_P1_head"/>
    <property type="match status" value="1"/>
</dbReference>
<dbReference type="HAMAP" id="MF_01464_B">
    <property type="entry name" value="SecF_B"/>
    <property type="match status" value="1"/>
</dbReference>
<dbReference type="InterPro" id="IPR048634">
    <property type="entry name" value="SecD_SecF_C"/>
</dbReference>
<feature type="transmembrane region" description="Helical" evidence="9">
    <location>
        <begin position="570"/>
        <end position="591"/>
    </location>
</feature>
<feature type="domain" description="SecDF P1 head subdomain" evidence="12">
    <location>
        <begin position="119"/>
        <end position="217"/>
    </location>
</feature>
<dbReference type="InterPro" id="IPR022813">
    <property type="entry name" value="SecD/SecF_arch_bac"/>
</dbReference>
<dbReference type="PRINTS" id="PR01755">
    <property type="entry name" value="SECFTRNLCASE"/>
</dbReference>
<evidence type="ECO:0000256" key="1">
    <source>
        <dbReference type="ARBA" id="ARBA00004651"/>
    </source>
</evidence>
<dbReference type="NCBIfam" id="TIGR01129">
    <property type="entry name" value="secD"/>
    <property type="match status" value="1"/>
</dbReference>
<dbReference type="GO" id="GO:0015450">
    <property type="term" value="F:protein-transporting ATPase activity"/>
    <property type="evidence" value="ECO:0007669"/>
    <property type="project" value="InterPro"/>
</dbReference>
<dbReference type="GO" id="GO:0043952">
    <property type="term" value="P:protein transport by the Sec complex"/>
    <property type="evidence" value="ECO:0007669"/>
    <property type="project" value="UniProtKB-UniRule"/>
</dbReference>
<dbReference type="Gene3D" id="3.30.1360.200">
    <property type="match status" value="1"/>
</dbReference>
<feature type="transmembrane region" description="Helical" evidence="9">
    <location>
        <begin position="428"/>
        <end position="446"/>
    </location>
</feature>
<keyword evidence="5 9" id="KW-0653">Protein transport</keyword>
<proteinExistence type="inferred from homology"/>
<keyword evidence="7 9" id="KW-0811">Translocation</keyword>
<dbReference type="NCBIfam" id="TIGR00966">
    <property type="entry name" value="transloc_SecF"/>
    <property type="match status" value="1"/>
</dbReference>
<dbReference type="NCBIfam" id="TIGR00916">
    <property type="entry name" value="2A0604s01"/>
    <property type="match status" value="2"/>
</dbReference>
<comment type="similarity">
    <text evidence="10">Belongs to the SecD/SecF family. SecF subfamily.</text>
</comment>
<dbReference type="HAMAP" id="MF_01463_B">
    <property type="entry name" value="SecD_B"/>
    <property type="match status" value="1"/>
</dbReference>
<dbReference type="Pfam" id="PF07549">
    <property type="entry name" value="Sec_GG"/>
    <property type="match status" value="1"/>
</dbReference>
<feature type="transmembrane region" description="Helical" evidence="9">
    <location>
        <begin position="289"/>
        <end position="308"/>
    </location>
</feature>
<organism evidence="13 14">
    <name type="scientific">Candidatus Carbonibacillus altaicus</name>
    <dbReference type="NCBI Taxonomy" id="2163959"/>
    <lineage>
        <taxon>Bacteria</taxon>
        <taxon>Bacillati</taxon>
        <taxon>Bacillota</taxon>
        <taxon>Bacilli</taxon>
        <taxon>Bacillales</taxon>
        <taxon>Candidatus Carbonibacillus</taxon>
    </lineage>
</organism>
<evidence type="ECO:0000256" key="10">
    <source>
        <dbReference type="HAMAP-Rule" id="MF_01464"/>
    </source>
</evidence>
<evidence type="ECO:0000256" key="8">
    <source>
        <dbReference type="ARBA" id="ARBA00023136"/>
    </source>
</evidence>
<keyword evidence="2 9" id="KW-0813">Transport</keyword>
<keyword evidence="3 9" id="KW-1003">Cell membrane</keyword>
<feature type="transmembrane region" description="Helical" evidence="9">
    <location>
        <begin position="362"/>
        <end position="386"/>
    </location>
</feature>
<feature type="domain" description="Protein export membrane protein SecD/SecF C-terminal" evidence="11">
    <location>
        <begin position="218"/>
        <end position="388"/>
    </location>
</feature>
<comment type="similarity">
    <text evidence="9">Belongs to the SecD/SecF family. SecD subfamily.</text>
</comment>
<dbReference type="GO" id="GO:0005886">
    <property type="term" value="C:plasma membrane"/>
    <property type="evidence" value="ECO:0007669"/>
    <property type="project" value="UniProtKB-SubCell"/>
</dbReference>
<dbReference type="InterPro" id="IPR055344">
    <property type="entry name" value="SecD_SecF_C_bact"/>
</dbReference>
<dbReference type="PANTHER" id="PTHR30081:SF1">
    <property type="entry name" value="PROTEIN TRANSLOCASE SUBUNIT SECD"/>
    <property type="match status" value="1"/>
</dbReference>
<dbReference type="Proteomes" id="UP000244338">
    <property type="component" value="Unassembled WGS sequence"/>
</dbReference>
<evidence type="ECO:0000259" key="11">
    <source>
        <dbReference type="Pfam" id="PF02355"/>
    </source>
</evidence>
<evidence type="ECO:0000256" key="3">
    <source>
        <dbReference type="ARBA" id="ARBA00022475"/>
    </source>
</evidence>
<evidence type="ECO:0000313" key="13">
    <source>
        <dbReference type="EMBL" id="PTQ57855.1"/>
    </source>
</evidence>
<comment type="subunit">
    <text evidence="10">Forms a complex with SecD. Part of the essential Sec protein translocation apparatus which comprises SecA, SecYEG and auxiliary proteins SecDF. Other proteins may also be involved.</text>
</comment>
<dbReference type="PANTHER" id="PTHR30081">
    <property type="entry name" value="PROTEIN-EXPORT MEMBRANE PROTEIN SEC"/>
    <property type="match status" value="1"/>
</dbReference>
<dbReference type="InterPro" id="IPR054384">
    <property type="entry name" value="SecDF_P1_head"/>
</dbReference>
<dbReference type="Gene3D" id="3.30.70.3400">
    <property type="match status" value="1"/>
</dbReference>
<evidence type="ECO:0000256" key="6">
    <source>
        <dbReference type="ARBA" id="ARBA00022989"/>
    </source>
</evidence>
<dbReference type="InterPro" id="IPR005791">
    <property type="entry name" value="SecD"/>
</dbReference>
<feature type="transmembrane region" description="Helical" evidence="9">
    <location>
        <begin position="239"/>
        <end position="258"/>
    </location>
</feature>
<feature type="transmembrane region" description="Helical" evidence="9">
    <location>
        <begin position="597"/>
        <end position="618"/>
    </location>
</feature>
<keyword evidence="8 9" id="KW-0472">Membrane</keyword>
<evidence type="ECO:0000259" key="12">
    <source>
        <dbReference type="Pfam" id="PF22599"/>
    </source>
</evidence>
<evidence type="ECO:0000256" key="9">
    <source>
        <dbReference type="HAMAP-Rule" id="MF_01463"/>
    </source>
</evidence>
<dbReference type="InterPro" id="IPR005665">
    <property type="entry name" value="SecF_bac"/>
</dbReference>
<comment type="function">
    <text evidence="9">Part of the Sec protein translocase complex. Interacts with the SecYEG preprotein conducting channel. SecDF uses the proton motive force (PMF) to complete protein translocation after the ATP-dependent function of SecA.</text>
</comment>